<evidence type="ECO:0000313" key="2">
    <source>
        <dbReference type="Proteomes" id="UP001233999"/>
    </source>
</evidence>
<proteinExistence type="predicted"/>
<reference evidence="1" key="1">
    <citation type="journal article" date="2023" name="IScience">
        <title>Live-bearing cockroach genome reveals convergent evolutionary mechanisms linked to viviparity in insects and beyond.</title>
        <authorList>
            <person name="Fouks B."/>
            <person name="Harrison M.C."/>
            <person name="Mikhailova A.A."/>
            <person name="Marchal E."/>
            <person name="English S."/>
            <person name="Carruthers M."/>
            <person name="Jennings E.C."/>
            <person name="Chiamaka E.L."/>
            <person name="Frigard R.A."/>
            <person name="Pippel M."/>
            <person name="Attardo G.M."/>
            <person name="Benoit J.B."/>
            <person name="Bornberg-Bauer E."/>
            <person name="Tobe S.S."/>
        </authorList>
    </citation>
    <scope>NUCLEOTIDE SEQUENCE</scope>
    <source>
        <strain evidence="1">Stay&amp;Tobe</strain>
    </source>
</reference>
<organism evidence="1 2">
    <name type="scientific">Diploptera punctata</name>
    <name type="common">Pacific beetle cockroach</name>
    <dbReference type="NCBI Taxonomy" id="6984"/>
    <lineage>
        <taxon>Eukaryota</taxon>
        <taxon>Metazoa</taxon>
        <taxon>Ecdysozoa</taxon>
        <taxon>Arthropoda</taxon>
        <taxon>Hexapoda</taxon>
        <taxon>Insecta</taxon>
        <taxon>Pterygota</taxon>
        <taxon>Neoptera</taxon>
        <taxon>Polyneoptera</taxon>
        <taxon>Dictyoptera</taxon>
        <taxon>Blattodea</taxon>
        <taxon>Blaberoidea</taxon>
        <taxon>Blaberidae</taxon>
        <taxon>Diplopterinae</taxon>
        <taxon>Diploptera</taxon>
    </lineage>
</organism>
<comment type="caution">
    <text evidence="1">The sequence shown here is derived from an EMBL/GenBank/DDBJ whole genome shotgun (WGS) entry which is preliminary data.</text>
</comment>
<evidence type="ECO:0000313" key="1">
    <source>
        <dbReference type="EMBL" id="KAJ9574289.1"/>
    </source>
</evidence>
<accession>A0AAD8E2H2</accession>
<sequence length="54" mass="6034">GMNLRLRPANNTVYNDVCIAQYYANSPVLPVEFFVMAVEAMSQLKDDMSSKFGS</sequence>
<dbReference type="AlphaFoldDB" id="A0AAD8E2H2"/>
<dbReference type="Proteomes" id="UP001233999">
    <property type="component" value="Unassembled WGS sequence"/>
</dbReference>
<feature type="non-terminal residue" evidence="1">
    <location>
        <position position="1"/>
    </location>
</feature>
<reference evidence="1" key="2">
    <citation type="submission" date="2023-05" db="EMBL/GenBank/DDBJ databases">
        <authorList>
            <person name="Fouks B."/>
        </authorList>
    </citation>
    <scope>NUCLEOTIDE SEQUENCE</scope>
    <source>
        <strain evidence="1">Stay&amp;Tobe</strain>
        <tissue evidence="1">Testes</tissue>
    </source>
</reference>
<keyword evidence="2" id="KW-1185">Reference proteome</keyword>
<dbReference type="EMBL" id="JASPKZ010010528">
    <property type="protein sequence ID" value="KAJ9574289.1"/>
    <property type="molecule type" value="Genomic_DNA"/>
</dbReference>
<feature type="non-terminal residue" evidence="1">
    <location>
        <position position="54"/>
    </location>
</feature>
<protein>
    <submittedName>
        <fullName evidence="1">Uncharacterized protein</fullName>
    </submittedName>
</protein>
<gene>
    <name evidence="1" type="ORF">L9F63_026067</name>
</gene>
<name>A0AAD8E2H2_DIPPU</name>